<proteinExistence type="predicted"/>
<dbReference type="EMBL" id="BJCF01000019">
    <property type="protein sequence ID" value="GCL42340.1"/>
    <property type="molecule type" value="Genomic_DNA"/>
</dbReference>
<evidence type="ECO:0000313" key="1">
    <source>
        <dbReference type="EMBL" id="GCL42340.1"/>
    </source>
</evidence>
<dbReference type="Proteomes" id="UP000299367">
    <property type="component" value="Unassembled WGS sequence"/>
</dbReference>
<dbReference type="RefSeq" id="WP_137907956.1">
    <property type="nucleotide sequence ID" value="NZ_BJCF01000019.1"/>
</dbReference>
<protein>
    <submittedName>
        <fullName evidence="1">Uncharacterized protein</fullName>
    </submittedName>
</protein>
<reference evidence="2" key="1">
    <citation type="submission" date="2019-02" db="EMBL/GenBank/DDBJ databases">
        <title>Draft genome sequence of Dolichospermum planctonicum NIES-80.</title>
        <authorList>
            <person name="Yamaguchi H."/>
            <person name="Suzuki S."/>
            <person name="Kawachi M."/>
        </authorList>
    </citation>
    <scope>NUCLEOTIDE SEQUENCE [LARGE SCALE GENOMIC DNA]</scope>
    <source>
        <strain evidence="2">NIES-80</strain>
    </source>
</reference>
<name>A0A480AB46_9CYAN</name>
<sequence>MNKTISFQEVIEYVENLSQEDQDFLVELIKKRKIEKRRLEIAKNAEQTLAALSAGTAKKGTVADLLKTKKPFPVTKLEDVAGCLKYDGEPATLEDMEDAIRQGVEEIQF</sequence>
<organism evidence="1 2">
    <name type="scientific">Dolichospermum planctonicum</name>
    <dbReference type="NCBI Taxonomy" id="136072"/>
    <lineage>
        <taxon>Bacteria</taxon>
        <taxon>Bacillati</taxon>
        <taxon>Cyanobacteriota</taxon>
        <taxon>Cyanophyceae</taxon>
        <taxon>Nostocales</taxon>
        <taxon>Aphanizomenonaceae</taxon>
        <taxon>Dolichospermum</taxon>
    </lineage>
</organism>
<accession>A0A480AB46</accession>
<dbReference type="OrthoDB" id="9811597at2"/>
<gene>
    <name evidence="1" type="ORF">NIES80_20430</name>
</gene>
<dbReference type="AlphaFoldDB" id="A0A480AB46"/>
<comment type="caution">
    <text evidence="1">The sequence shown here is derived from an EMBL/GenBank/DDBJ whole genome shotgun (WGS) entry which is preliminary data.</text>
</comment>
<evidence type="ECO:0000313" key="2">
    <source>
        <dbReference type="Proteomes" id="UP000299367"/>
    </source>
</evidence>